<reference evidence="1" key="1">
    <citation type="submission" date="2021-03" db="EMBL/GenBank/DDBJ databases">
        <authorList>
            <person name="Tagirdzhanova G."/>
        </authorList>
    </citation>
    <scope>NUCLEOTIDE SEQUENCE</scope>
</reference>
<dbReference type="EMBL" id="CAJPDR010000041">
    <property type="protein sequence ID" value="CAF9910281.1"/>
    <property type="molecule type" value="Genomic_DNA"/>
</dbReference>
<name>A0A8H3EWS9_9LECA</name>
<sequence length="143" mass="15683">MTIHNDQASEQPSRLTLVQIGYLFGQTSPTKPLLMSQRIGVLDRAVNEPTLHHGRNLQVEVAHFAEAVHEGGIPVEVLIKRVGRIRQGELKGVGVVVVFEGFEVELAASKEQAMVLRSGRIGGYHVYDALVDEHVGVDLEPDL</sequence>
<keyword evidence="2" id="KW-1185">Reference proteome</keyword>
<evidence type="ECO:0000313" key="1">
    <source>
        <dbReference type="EMBL" id="CAF9910281.1"/>
    </source>
</evidence>
<dbReference type="AlphaFoldDB" id="A0A8H3EWS9"/>
<protein>
    <submittedName>
        <fullName evidence="1">Uncharacterized protein</fullName>
    </submittedName>
</protein>
<comment type="caution">
    <text evidence="1">The sequence shown here is derived from an EMBL/GenBank/DDBJ whole genome shotgun (WGS) entry which is preliminary data.</text>
</comment>
<gene>
    <name evidence="1" type="ORF">ALECFALPRED_006451</name>
</gene>
<evidence type="ECO:0000313" key="2">
    <source>
        <dbReference type="Proteomes" id="UP000664203"/>
    </source>
</evidence>
<proteinExistence type="predicted"/>
<accession>A0A8H3EWS9</accession>
<organism evidence="1 2">
    <name type="scientific">Alectoria fallacina</name>
    <dbReference type="NCBI Taxonomy" id="1903189"/>
    <lineage>
        <taxon>Eukaryota</taxon>
        <taxon>Fungi</taxon>
        <taxon>Dikarya</taxon>
        <taxon>Ascomycota</taxon>
        <taxon>Pezizomycotina</taxon>
        <taxon>Lecanoromycetes</taxon>
        <taxon>OSLEUM clade</taxon>
        <taxon>Lecanoromycetidae</taxon>
        <taxon>Lecanorales</taxon>
        <taxon>Lecanorineae</taxon>
        <taxon>Parmeliaceae</taxon>
        <taxon>Alectoria</taxon>
    </lineage>
</organism>
<dbReference type="Proteomes" id="UP000664203">
    <property type="component" value="Unassembled WGS sequence"/>
</dbReference>